<dbReference type="EMBL" id="CAJVPK010003016">
    <property type="protein sequence ID" value="CAG8622197.1"/>
    <property type="molecule type" value="Genomic_DNA"/>
</dbReference>
<evidence type="ECO:0000313" key="3">
    <source>
        <dbReference type="EMBL" id="CAG8622197.1"/>
    </source>
</evidence>
<evidence type="ECO:0000256" key="1">
    <source>
        <dbReference type="SAM" id="Coils"/>
    </source>
</evidence>
<keyword evidence="1" id="KW-0175">Coiled coil</keyword>
<comment type="caution">
    <text evidence="3">The sequence shown here is derived from an EMBL/GenBank/DDBJ whole genome shotgun (WGS) entry which is preliminary data.</text>
</comment>
<dbReference type="OrthoDB" id="2445103at2759"/>
<reference evidence="3" key="1">
    <citation type="submission" date="2021-06" db="EMBL/GenBank/DDBJ databases">
        <authorList>
            <person name="Kallberg Y."/>
            <person name="Tangrot J."/>
            <person name="Rosling A."/>
        </authorList>
    </citation>
    <scope>NUCLEOTIDE SEQUENCE</scope>
    <source>
        <strain evidence="3">AZ414A</strain>
    </source>
</reference>
<organism evidence="3 4">
    <name type="scientific">Diversispora eburnea</name>
    <dbReference type="NCBI Taxonomy" id="1213867"/>
    <lineage>
        <taxon>Eukaryota</taxon>
        <taxon>Fungi</taxon>
        <taxon>Fungi incertae sedis</taxon>
        <taxon>Mucoromycota</taxon>
        <taxon>Glomeromycotina</taxon>
        <taxon>Glomeromycetes</taxon>
        <taxon>Diversisporales</taxon>
        <taxon>Diversisporaceae</taxon>
        <taxon>Diversispora</taxon>
    </lineage>
</organism>
<dbReference type="AlphaFoldDB" id="A0A9N9D4I8"/>
<name>A0A9N9D4I8_9GLOM</name>
<dbReference type="Proteomes" id="UP000789706">
    <property type="component" value="Unassembled WGS sequence"/>
</dbReference>
<evidence type="ECO:0000256" key="2">
    <source>
        <dbReference type="SAM" id="MobiDB-lite"/>
    </source>
</evidence>
<proteinExistence type="predicted"/>
<feature type="region of interest" description="Disordered" evidence="2">
    <location>
        <begin position="206"/>
        <end position="241"/>
    </location>
</feature>
<feature type="coiled-coil region" evidence="1">
    <location>
        <begin position="2"/>
        <end position="29"/>
    </location>
</feature>
<gene>
    <name evidence="3" type="ORF">DEBURN_LOCUS10417</name>
</gene>
<feature type="compositionally biased region" description="Acidic residues" evidence="2">
    <location>
        <begin position="206"/>
        <end position="220"/>
    </location>
</feature>
<feature type="region of interest" description="Disordered" evidence="2">
    <location>
        <begin position="79"/>
        <end position="103"/>
    </location>
</feature>
<feature type="non-terminal residue" evidence="3">
    <location>
        <position position="323"/>
    </location>
</feature>
<evidence type="ECO:0000313" key="4">
    <source>
        <dbReference type="Proteomes" id="UP000789706"/>
    </source>
</evidence>
<accession>A0A9N9D4I8</accession>
<keyword evidence="4" id="KW-1185">Reference proteome</keyword>
<sequence length="323" mass="36885">NDKDTTSENAKLKAKVVKLEQKQLQTDEEKSNRIILRINTTSIETENSNDTPEQTNLRCDNTLVTNIFDNTSNSDIHQELSSQYPASPIRTESKSLEDKEVDESLNSTYREKVSNEIIQSIKEKRLREQETIITSQDTVPIITREQGFIQELFSVKILRKKNPITILSVLRSKTLLNLVTLYRKACNVEKQIQMIIDHFTKRPDIEYTDDQDNSSDDLPETEVSIPIDQDESKTRSSTFSELSEALVNTSTGTEVSEVSDTKANVNKPHSLITALSDDEPENFSDDNDDRSFCGFFDDDDRGYYYDLNTGETYTKSNRSICAY</sequence>
<protein>
    <submittedName>
        <fullName evidence="3">1180_t:CDS:1</fullName>
    </submittedName>
</protein>